<protein>
    <submittedName>
        <fullName evidence="2">Uncharacterized protein</fullName>
    </submittedName>
</protein>
<feature type="coiled-coil region" evidence="1">
    <location>
        <begin position="12"/>
        <end position="60"/>
    </location>
</feature>
<reference evidence="2 3" key="1">
    <citation type="submission" date="2018-11" db="EMBL/GenBank/DDBJ databases">
        <title>Genome sequencing of Paenibacillus sp. KCOM 3021 (= ChDC PVNT-B20).</title>
        <authorList>
            <person name="Kook J.-K."/>
            <person name="Park S.-N."/>
            <person name="Lim Y.K."/>
        </authorList>
    </citation>
    <scope>NUCLEOTIDE SEQUENCE [LARGE SCALE GENOMIC DNA]</scope>
    <source>
        <strain evidence="2 3">KCOM 3021</strain>
    </source>
</reference>
<sequence length="309" mass="35881">MFEELSGQLTELKEKGRNEEKWRKRLEQFKKELAEAEGARDRWRRKLADEEEDVRKLSGMSLSNLLATILGNKAEQLDREQQQVLEAKVKYDESDRTVRSLEQQIAQLERQWQEVRNWKSAYDRVFQTKEEQVLEQNGEIAELADRRAELSVQLKELEEAILAGQSVQHDLSAAEEDLHSAKNWGTYDMLGGGMLSTHIKHNRIDEAMDHIYLAQRSLARFERELRDVGGGLPVEMEIGEMLTFADYFFDGLIADWLVQGRIHETLAQVEQKQSEVGRLMQKLDAAQRKTESELAELTRKYVQIVENYG</sequence>
<dbReference type="OrthoDB" id="3540923at2"/>
<name>A0A3P3U5F5_9BACL</name>
<gene>
    <name evidence="2" type="ORF">EHV15_23245</name>
</gene>
<evidence type="ECO:0000313" key="3">
    <source>
        <dbReference type="Proteomes" id="UP000267017"/>
    </source>
</evidence>
<dbReference type="AlphaFoldDB" id="A0A3P3U5F5"/>
<feature type="coiled-coil region" evidence="1">
    <location>
        <begin position="84"/>
        <end position="160"/>
    </location>
</feature>
<accession>A0A3P3U5F5</accession>
<evidence type="ECO:0000256" key="1">
    <source>
        <dbReference type="SAM" id="Coils"/>
    </source>
</evidence>
<proteinExistence type="predicted"/>
<comment type="caution">
    <text evidence="2">The sequence shown here is derived from an EMBL/GenBank/DDBJ whole genome shotgun (WGS) entry which is preliminary data.</text>
</comment>
<evidence type="ECO:0000313" key="2">
    <source>
        <dbReference type="EMBL" id="RRJ65505.1"/>
    </source>
</evidence>
<dbReference type="RefSeq" id="WP_128633311.1">
    <property type="nucleotide sequence ID" value="NZ_RRCN01000001.1"/>
</dbReference>
<keyword evidence="1" id="KW-0175">Coiled coil</keyword>
<organism evidence="2 3">
    <name type="scientific">Paenibacillus oralis</name>
    <dbReference type="NCBI Taxonomy" id="2490856"/>
    <lineage>
        <taxon>Bacteria</taxon>
        <taxon>Bacillati</taxon>
        <taxon>Bacillota</taxon>
        <taxon>Bacilli</taxon>
        <taxon>Bacillales</taxon>
        <taxon>Paenibacillaceae</taxon>
        <taxon>Paenibacillus</taxon>
    </lineage>
</organism>
<dbReference type="Proteomes" id="UP000267017">
    <property type="component" value="Unassembled WGS sequence"/>
</dbReference>
<feature type="coiled-coil region" evidence="1">
    <location>
        <begin position="269"/>
        <end position="307"/>
    </location>
</feature>
<dbReference type="EMBL" id="RRCN01000001">
    <property type="protein sequence ID" value="RRJ65505.1"/>
    <property type="molecule type" value="Genomic_DNA"/>
</dbReference>
<keyword evidence="3" id="KW-1185">Reference proteome</keyword>